<dbReference type="EMBL" id="CABIJS010000011">
    <property type="protein sequence ID" value="VUZ39003.1"/>
    <property type="molecule type" value="Genomic_DNA"/>
</dbReference>
<gene>
    <name evidence="1" type="ORF">WMSIL1_LOCUS399</name>
</gene>
<name>A0A564XXN6_HYMDI</name>
<organism evidence="1 2">
    <name type="scientific">Hymenolepis diminuta</name>
    <name type="common">Rat tapeworm</name>
    <dbReference type="NCBI Taxonomy" id="6216"/>
    <lineage>
        <taxon>Eukaryota</taxon>
        <taxon>Metazoa</taxon>
        <taxon>Spiralia</taxon>
        <taxon>Lophotrochozoa</taxon>
        <taxon>Platyhelminthes</taxon>
        <taxon>Cestoda</taxon>
        <taxon>Eucestoda</taxon>
        <taxon>Cyclophyllidea</taxon>
        <taxon>Hymenolepididae</taxon>
        <taxon>Hymenolepis</taxon>
    </lineage>
</organism>
<sequence length="55" mass="6397">MRLLGVFQTSFETMGMSDPASTYNSRNIPLMHRASWRRILTLTCVVVSMSCAWWR</sequence>
<dbReference type="AlphaFoldDB" id="A0A564XXN6"/>
<evidence type="ECO:0000313" key="1">
    <source>
        <dbReference type="EMBL" id="VUZ39003.1"/>
    </source>
</evidence>
<reference evidence="1 2" key="1">
    <citation type="submission" date="2019-07" db="EMBL/GenBank/DDBJ databases">
        <authorList>
            <person name="Jastrzebski P J."/>
            <person name="Paukszto L."/>
            <person name="Jastrzebski P J."/>
        </authorList>
    </citation>
    <scope>NUCLEOTIDE SEQUENCE [LARGE SCALE GENOMIC DNA]</scope>
    <source>
        <strain evidence="1 2">WMS-il1</strain>
    </source>
</reference>
<dbReference type="Proteomes" id="UP000321570">
    <property type="component" value="Unassembled WGS sequence"/>
</dbReference>
<keyword evidence="2" id="KW-1185">Reference proteome</keyword>
<protein>
    <submittedName>
        <fullName evidence="1">Uncharacterized protein</fullName>
    </submittedName>
</protein>
<evidence type="ECO:0000313" key="2">
    <source>
        <dbReference type="Proteomes" id="UP000321570"/>
    </source>
</evidence>
<accession>A0A564XXN6</accession>
<proteinExistence type="predicted"/>